<organism evidence="1 2">
    <name type="scientific">Lipomyces kononenkoae</name>
    <name type="common">Yeast</name>
    <dbReference type="NCBI Taxonomy" id="34357"/>
    <lineage>
        <taxon>Eukaryota</taxon>
        <taxon>Fungi</taxon>
        <taxon>Dikarya</taxon>
        <taxon>Ascomycota</taxon>
        <taxon>Saccharomycotina</taxon>
        <taxon>Lipomycetes</taxon>
        <taxon>Lipomycetales</taxon>
        <taxon>Lipomycetaceae</taxon>
        <taxon>Lipomyces</taxon>
    </lineage>
</organism>
<comment type="caution">
    <text evidence="1">The sequence shown here is derived from an EMBL/GenBank/DDBJ whole genome shotgun (WGS) entry which is preliminary data.</text>
</comment>
<proteinExistence type="predicted"/>
<dbReference type="Proteomes" id="UP001433508">
    <property type="component" value="Unassembled WGS sequence"/>
</dbReference>
<reference evidence="2" key="1">
    <citation type="journal article" date="2024" name="Front. Bioeng. Biotechnol.">
        <title>Genome-scale model development and genomic sequencing of the oleaginous clade Lipomyces.</title>
        <authorList>
            <person name="Czajka J.J."/>
            <person name="Han Y."/>
            <person name="Kim J."/>
            <person name="Mondo S.J."/>
            <person name="Hofstad B.A."/>
            <person name="Robles A."/>
            <person name="Haridas S."/>
            <person name="Riley R."/>
            <person name="LaButti K."/>
            <person name="Pangilinan J."/>
            <person name="Andreopoulos W."/>
            <person name="Lipzen A."/>
            <person name="Yan J."/>
            <person name="Wang M."/>
            <person name="Ng V."/>
            <person name="Grigoriev I.V."/>
            <person name="Spatafora J.W."/>
            <person name="Magnuson J.K."/>
            <person name="Baker S.E."/>
            <person name="Pomraning K.R."/>
        </authorList>
    </citation>
    <scope>NUCLEOTIDE SEQUENCE [LARGE SCALE GENOMIC DNA]</scope>
    <source>
        <strain evidence="2">CBS 7786</strain>
    </source>
</reference>
<name>A0ACC3SUT2_LIPKO</name>
<gene>
    <name evidence="1" type="ORF">V1525DRAFT_410166</name>
</gene>
<evidence type="ECO:0000313" key="1">
    <source>
        <dbReference type="EMBL" id="KAK9235388.1"/>
    </source>
</evidence>
<protein>
    <submittedName>
        <fullName evidence="1">Uncharacterized protein</fullName>
    </submittedName>
</protein>
<evidence type="ECO:0000313" key="2">
    <source>
        <dbReference type="Proteomes" id="UP001433508"/>
    </source>
</evidence>
<keyword evidence="2" id="KW-1185">Reference proteome</keyword>
<accession>A0ACC3SUT2</accession>
<dbReference type="EMBL" id="MU971418">
    <property type="protein sequence ID" value="KAK9235388.1"/>
    <property type="molecule type" value="Genomic_DNA"/>
</dbReference>
<sequence>MGRICSCLAAVCDAIGLAVMAVVSATGAAMQAIIYGIVACFDAIVSCLTCGRMGNRSTGRTTASWV</sequence>